<accession>A0ABZ2KK21</accession>
<protein>
    <submittedName>
        <fullName evidence="2">Phage antirepressor N-terminal domain-containing protein</fullName>
    </submittedName>
</protein>
<dbReference type="EMBL" id="CP089982">
    <property type="protein sequence ID" value="WXA99017.1"/>
    <property type="molecule type" value="Genomic_DNA"/>
</dbReference>
<evidence type="ECO:0000313" key="3">
    <source>
        <dbReference type="Proteomes" id="UP001379533"/>
    </source>
</evidence>
<proteinExistence type="predicted"/>
<sequence>MDIVKFKFHGDELEGVREVSGVWFPLRPMCRALGLQPNPQSTKLKSQPWATAPLLRAVGEDGKKRQMLCLDRRTLLMWLATIDANRVAEAVRPKLIVYQLEISDVIERVFGGGTRSTPAPSPESSPATLAVAFSTALTEVLPALFEQLDRRIQAAIERMDQRIETALDARARSLTFTIGRQRARTQILSRLRLISERRAVACHESVRRHRGIVDAELRAHLEFFGSGPAWANLPESRLPKAIQELDRMAVESERLLCAVDRARATPQQPLFKH</sequence>
<dbReference type="Proteomes" id="UP001379533">
    <property type="component" value="Chromosome"/>
</dbReference>
<dbReference type="InterPro" id="IPR018875">
    <property type="entry name" value="Antirepressor_Ant_N"/>
</dbReference>
<feature type="domain" description="Antirepressor protein ant N-terminal" evidence="1">
    <location>
        <begin position="7"/>
        <end position="112"/>
    </location>
</feature>
<dbReference type="Pfam" id="PF10547">
    <property type="entry name" value="P22_AR_N"/>
    <property type="match status" value="1"/>
</dbReference>
<evidence type="ECO:0000313" key="2">
    <source>
        <dbReference type="EMBL" id="WXA99017.1"/>
    </source>
</evidence>
<organism evidence="2 3">
    <name type="scientific">Pendulispora brunnea</name>
    <dbReference type="NCBI Taxonomy" id="2905690"/>
    <lineage>
        <taxon>Bacteria</taxon>
        <taxon>Pseudomonadati</taxon>
        <taxon>Myxococcota</taxon>
        <taxon>Myxococcia</taxon>
        <taxon>Myxococcales</taxon>
        <taxon>Sorangiineae</taxon>
        <taxon>Pendulisporaceae</taxon>
        <taxon>Pendulispora</taxon>
    </lineage>
</organism>
<gene>
    <name evidence="2" type="ORF">LZC95_19620</name>
</gene>
<dbReference type="PRINTS" id="PR01994">
    <property type="entry name" value="ANTIREPRESSR"/>
</dbReference>
<evidence type="ECO:0000259" key="1">
    <source>
        <dbReference type="Pfam" id="PF10547"/>
    </source>
</evidence>
<reference evidence="2 3" key="1">
    <citation type="submission" date="2021-12" db="EMBL/GenBank/DDBJ databases">
        <title>Discovery of the Pendulisporaceae a myxobacterial family with distinct sporulation behavior and unique specialized metabolism.</title>
        <authorList>
            <person name="Garcia R."/>
            <person name="Popoff A."/>
            <person name="Bader C.D."/>
            <person name="Loehr J."/>
            <person name="Walesch S."/>
            <person name="Walt C."/>
            <person name="Boldt J."/>
            <person name="Bunk B."/>
            <person name="Haeckl F.J.F.P.J."/>
            <person name="Gunesch A.P."/>
            <person name="Birkelbach J."/>
            <person name="Nuebel U."/>
            <person name="Pietschmann T."/>
            <person name="Bach T."/>
            <person name="Mueller R."/>
        </authorList>
    </citation>
    <scope>NUCLEOTIDE SEQUENCE [LARGE SCALE GENOMIC DNA]</scope>
    <source>
        <strain evidence="2 3">MSr12523</strain>
    </source>
</reference>
<dbReference type="RefSeq" id="WP_394849647.1">
    <property type="nucleotide sequence ID" value="NZ_CP089982.1"/>
</dbReference>
<name>A0ABZ2KK21_9BACT</name>
<keyword evidence="3" id="KW-1185">Reference proteome</keyword>